<dbReference type="Pfam" id="PF03060">
    <property type="entry name" value="NMO"/>
    <property type="match status" value="1"/>
</dbReference>
<keyword evidence="1" id="KW-0560">Oxidoreductase</keyword>
<sequence length="478" mass="52135">MFLPKIIQGGMGAGVSDWKLANSVAAAGQLGVISGTALDSVMVRRLQLGDIGGHMRRGLAAFPVPAVAERILARYFRSEAEQNDKPLRLISGFRIDPNEHVVDLAIAANFVEVFLAKEGHDGHVGVNYLEKIQLPNLTSMFGAMLAGVDNVLMGAGIPRTIPGILDSLAEWKPVEMRINVEDADKEDAYYTRFDPLQWIRSHLPHFELPQLKRPDFFPIISSNVLALTLAKKSTGKVNGFIVERHIAGGHNAPPRGGMKLDENDEPIYGPKDEANLAQLSKMGIPFWLAGGGSSETGLKDALAAGAAGIQVGTAFAYCDESGFDASIKKRVLEKVKNGEAKIFTDSRGSPTGFPFKVVNLEGTLFEPEVYESRKRICDLCYLRHPYKKADATIGYRCPSEPVKDYIKKGGKEEDTVGRKCLCNGLMAAIGMPQKYKDGGEEPAMVTSGDDVTKLSRFVNWDTMSYSSQDVIKELLSQI</sequence>
<dbReference type="EMBL" id="CP138858">
    <property type="protein sequence ID" value="WPJ97435.1"/>
    <property type="molecule type" value="Genomic_DNA"/>
</dbReference>
<dbReference type="GO" id="GO:0004497">
    <property type="term" value="F:monooxygenase activity"/>
    <property type="evidence" value="ECO:0007669"/>
    <property type="project" value="UniProtKB-KW"/>
</dbReference>
<dbReference type="InterPro" id="IPR013785">
    <property type="entry name" value="Aldolase_TIM"/>
</dbReference>
<accession>A0ABZ0RR33</accession>
<dbReference type="RefSeq" id="WP_319834279.1">
    <property type="nucleotide sequence ID" value="NZ_CP138858.1"/>
</dbReference>
<gene>
    <name evidence="1" type="ORF">SH580_06890</name>
</gene>
<dbReference type="PANTHER" id="PTHR32332:SF33">
    <property type="entry name" value="NITRONATE MONOOXYGENASE DOMAIN-CONTAINING PROTEIN"/>
    <property type="match status" value="1"/>
</dbReference>
<evidence type="ECO:0000313" key="2">
    <source>
        <dbReference type="Proteomes" id="UP001324993"/>
    </source>
</evidence>
<keyword evidence="2" id="KW-1185">Reference proteome</keyword>
<reference evidence="1 2" key="1">
    <citation type="submission" date="2023-11" db="EMBL/GenBank/DDBJ databases">
        <title>Coraliomargarita sp. nov., isolated from marine algae.</title>
        <authorList>
            <person name="Lee J.K."/>
            <person name="Baek J.H."/>
            <person name="Kim J.M."/>
            <person name="Choi D.G."/>
            <person name="Jeon C.O."/>
        </authorList>
    </citation>
    <scope>NUCLEOTIDE SEQUENCE [LARGE SCALE GENOMIC DNA]</scope>
    <source>
        <strain evidence="1 2">J2-16</strain>
    </source>
</reference>
<protein>
    <submittedName>
        <fullName evidence="1">Nitronate monooxygenase</fullName>
    </submittedName>
</protein>
<dbReference type="Gene3D" id="3.20.20.70">
    <property type="entry name" value="Aldolase class I"/>
    <property type="match status" value="2"/>
</dbReference>
<dbReference type="SUPFAM" id="SSF51412">
    <property type="entry name" value="Inosine monophosphate dehydrogenase (IMPDH)"/>
    <property type="match status" value="1"/>
</dbReference>
<organism evidence="1 2">
    <name type="scientific">Coraliomargarita algicola</name>
    <dbReference type="NCBI Taxonomy" id="3092156"/>
    <lineage>
        <taxon>Bacteria</taxon>
        <taxon>Pseudomonadati</taxon>
        <taxon>Verrucomicrobiota</taxon>
        <taxon>Opitutia</taxon>
        <taxon>Puniceicoccales</taxon>
        <taxon>Coraliomargaritaceae</taxon>
        <taxon>Coraliomargarita</taxon>
    </lineage>
</organism>
<dbReference type="Proteomes" id="UP001324993">
    <property type="component" value="Chromosome"/>
</dbReference>
<keyword evidence="1" id="KW-0503">Monooxygenase</keyword>
<name>A0ABZ0RR33_9BACT</name>
<dbReference type="PANTHER" id="PTHR32332">
    <property type="entry name" value="2-NITROPROPANE DIOXYGENASE"/>
    <property type="match status" value="1"/>
</dbReference>
<evidence type="ECO:0000313" key="1">
    <source>
        <dbReference type="EMBL" id="WPJ97435.1"/>
    </source>
</evidence>
<proteinExistence type="predicted"/>